<name>A0A183BX04_GLOPA</name>
<dbReference type="InterPro" id="IPR044926">
    <property type="entry name" value="RGS_subdomain_2"/>
</dbReference>
<dbReference type="PANTHER" id="PTHR10845">
    <property type="entry name" value="REGULATOR OF G PROTEIN SIGNALING"/>
    <property type="match status" value="1"/>
</dbReference>
<evidence type="ECO:0000313" key="4">
    <source>
        <dbReference type="WBParaSite" id="GPLIN_000514300"/>
    </source>
</evidence>
<dbReference type="AlphaFoldDB" id="A0A183BX04"/>
<dbReference type="WBParaSite" id="GPLIN_000514300">
    <property type="protein sequence ID" value="GPLIN_000514300"/>
    <property type="gene ID" value="GPLIN_000514300"/>
</dbReference>
<reference evidence="4" key="2">
    <citation type="submission" date="2016-06" db="UniProtKB">
        <authorList>
            <consortium name="WormBaseParasite"/>
        </authorList>
    </citation>
    <scope>IDENTIFICATION</scope>
</reference>
<dbReference type="SMART" id="SM00315">
    <property type="entry name" value="RGS"/>
    <property type="match status" value="1"/>
</dbReference>
<dbReference type="SUPFAM" id="SSF143990">
    <property type="entry name" value="YbiA-like"/>
    <property type="match status" value="1"/>
</dbReference>
<dbReference type="PANTHER" id="PTHR10845:SF259">
    <property type="entry name" value="RGS DOMAIN-CONTAINING PROTEIN-RELATED"/>
    <property type="match status" value="1"/>
</dbReference>
<dbReference type="SUPFAM" id="SSF48097">
    <property type="entry name" value="Regulator of G-protein signaling, RGS"/>
    <property type="match status" value="1"/>
</dbReference>
<feature type="compositionally biased region" description="Polar residues" evidence="1">
    <location>
        <begin position="443"/>
        <end position="457"/>
    </location>
</feature>
<feature type="compositionally biased region" description="Basic and acidic residues" evidence="1">
    <location>
        <begin position="30"/>
        <end position="58"/>
    </location>
</feature>
<dbReference type="Gene3D" id="1.10.357.40">
    <property type="entry name" value="YbiA-like"/>
    <property type="match status" value="1"/>
</dbReference>
<accession>A0A183BX04</accession>
<feature type="region of interest" description="Disordered" evidence="1">
    <location>
        <begin position="436"/>
        <end position="473"/>
    </location>
</feature>
<feature type="compositionally biased region" description="Basic and acidic residues" evidence="1">
    <location>
        <begin position="1"/>
        <end position="12"/>
    </location>
</feature>
<dbReference type="InterPro" id="IPR036305">
    <property type="entry name" value="RGS_sf"/>
</dbReference>
<reference evidence="3" key="1">
    <citation type="submission" date="2014-05" db="EMBL/GenBank/DDBJ databases">
        <title>The genome and life-stage specific transcriptomes of Globodera pallida elucidate key aspects of plant parasitism by a cyst nematode.</title>
        <authorList>
            <person name="Cotton J.A."/>
            <person name="Lilley C.J."/>
            <person name="Jones L.M."/>
            <person name="Kikuchi T."/>
            <person name="Reid A.J."/>
            <person name="Thorpe P."/>
            <person name="Tsai I.J."/>
            <person name="Beasley H."/>
            <person name="Blok V."/>
            <person name="Cock P.J.A."/>
            <person name="Van den Akker S.E."/>
            <person name="Holroyd N."/>
            <person name="Hunt M."/>
            <person name="Mantelin S."/>
            <person name="Naghra H."/>
            <person name="Pain A."/>
            <person name="Palomares-Rius J.E."/>
            <person name="Zarowiecki M."/>
            <person name="Berriman M."/>
            <person name="Jones J.T."/>
            <person name="Urwin P.E."/>
        </authorList>
    </citation>
    <scope>NUCLEOTIDE SEQUENCE [LARGE SCALE GENOMIC DNA]</scope>
    <source>
        <strain evidence="3">Lindley</strain>
    </source>
</reference>
<dbReference type="InterPro" id="IPR016137">
    <property type="entry name" value="RGS"/>
</dbReference>
<organism evidence="3 4">
    <name type="scientific">Globodera pallida</name>
    <name type="common">Potato cyst nematode worm</name>
    <name type="synonym">Heterodera pallida</name>
    <dbReference type="NCBI Taxonomy" id="36090"/>
    <lineage>
        <taxon>Eukaryota</taxon>
        <taxon>Metazoa</taxon>
        <taxon>Ecdysozoa</taxon>
        <taxon>Nematoda</taxon>
        <taxon>Chromadorea</taxon>
        <taxon>Rhabditida</taxon>
        <taxon>Tylenchina</taxon>
        <taxon>Tylenchomorpha</taxon>
        <taxon>Tylenchoidea</taxon>
        <taxon>Heteroderidae</taxon>
        <taxon>Heteroderinae</taxon>
        <taxon>Globodera</taxon>
    </lineage>
</organism>
<sequence>MDVKKNDGKQQEEVASDSVVQAAESSTAKAKIEKSHRNDVRDNDKAMADDKTHEQKNETAKLKEAVDGCDKGDGGHATFFNTKIGDAKSLNGRLHFLLIFWGVACGVPRRAPLILTALDGFTQIAPFFTNAFGFSNHFACRFTVDGLEFCCTEQFYMYYKATIFGDEGSAVAILRSRDPKAIKQFGAQIQLFDTALWRKVMLIANWKKFEQNPMLCESVRHPLKIFSGVIPPFAPLEPPRSLYDSQYAAMCGGHSWHFVSATLRHRRLGSEGTSLEWRLFLEELSDFFVRQGWRSTATLCQLRAAAAWTSCIERQGRHLVGPLSKTLHFLRSKLDFSMTASVLCPSREDCRLWQESFEALLAHKYGCLLFREFLQSEFSEDNLEFWLECEEFKRMKTETSAEQRQIDHQQQWHIMPIIQVAMELFGLNNNSSPSTGCCLPTDRPSSASASDHAQQLQFGGEKQRREQQQMTDNTLNMGRAKIIKDFVSYLARLRQFLADSAT</sequence>
<dbReference type="CDD" id="cd15457">
    <property type="entry name" value="NADAR"/>
    <property type="match status" value="1"/>
</dbReference>
<evidence type="ECO:0000256" key="1">
    <source>
        <dbReference type="SAM" id="MobiDB-lite"/>
    </source>
</evidence>
<proteinExistence type="predicted"/>
<dbReference type="InterPro" id="IPR024066">
    <property type="entry name" value="RGS_subdom1/3"/>
</dbReference>
<dbReference type="Gene3D" id="1.10.196.10">
    <property type="match status" value="1"/>
</dbReference>
<dbReference type="PROSITE" id="PS50132">
    <property type="entry name" value="RGS"/>
    <property type="match status" value="1"/>
</dbReference>
<dbReference type="PRINTS" id="PR01301">
    <property type="entry name" value="RGSPROTEIN"/>
</dbReference>
<dbReference type="Gene3D" id="1.10.167.10">
    <property type="entry name" value="Regulator of G-protein Signalling 4, domain 2"/>
    <property type="match status" value="1"/>
</dbReference>
<dbReference type="InterPro" id="IPR037238">
    <property type="entry name" value="YbiA-like_sf"/>
</dbReference>
<keyword evidence="3" id="KW-1185">Reference proteome</keyword>
<feature type="region of interest" description="Disordered" evidence="1">
    <location>
        <begin position="1"/>
        <end position="58"/>
    </location>
</feature>
<protein>
    <submittedName>
        <fullName evidence="4">RGS domain-containing protein</fullName>
    </submittedName>
</protein>
<feature type="domain" description="RGS" evidence="2">
    <location>
        <begin position="356"/>
        <end position="404"/>
    </location>
</feature>
<evidence type="ECO:0000259" key="2">
    <source>
        <dbReference type="PROSITE" id="PS50132"/>
    </source>
</evidence>
<dbReference type="Proteomes" id="UP000050741">
    <property type="component" value="Unassembled WGS sequence"/>
</dbReference>
<evidence type="ECO:0000313" key="3">
    <source>
        <dbReference type="Proteomes" id="UP000050741"/>
    </source>
</evidence>
<dbReference type="InterPro" id="IPR012816">
    <property type="entry name" value="NADAR"/>
</dbReference>
<dbReference type="Pfam" id="PF08719">
    <property type="entry name" value="NADAR"/>
    <property type="match status" value="1"/>
</dbReference>
<dbReference type="Pfam" id="PF00615">
    <property type="entry name" value="RGS"/>
    <property type="match status" value="1"/>
</dbReference>